<name>A0A653CK77_CALMS</name>
<reference evidence="1 2" key="1">
    <citation type="submission" date="2019-01" db="EMBL/GenBank/DDBJ databases">
        <authorList>
            <person name="Sayadi A."/>
        </authorList>
    </citation>
    <scope>NUCLEOTIDE SEQUENCE [LARGE SCALE GENOMIC DNA]</scope>
</reference>
<proteinExistence type="predicted"/>
<gene>
    <name evidence="1" type="ORF">CALMAC_LOCUS9812</name>
</gene>
<protein>
    <submittedName>
        <fullName evidence="1">Uncharacterized protein</fullName>
    </submittedName>
</protein>
<keyword evidence="2" id="KW-1185">Reference proteome</keyword>
<organism evidence="1 2">
    <name type="scientific">Callosobruchus maculatus</name>
    <name type="common">Southern cowpea weevil</name>
    <name type="synonym">Pulse bruchid</name>
    <dbReference type="NCBI Taxonomy" id="64391"/>
    <lineage>
        <taxon>Eukaryota</taxon>
        <taxon>Metazoa</taxon>
        <taxon>Ecdysozoa</taxon>
        <taxon>Arthropoda</taxon>
        <taxon>Hexapoda</taxon>
        <taxon>Insecta</taxon>
        <taxon>Pterygota</taxon>
        <taxon>Neoptera</taxon>
        <taxon>Endopterygota</taxon>
        <taxon>Coleoptera</taxon>
        <taxon>Polyphaga</taxon>
        <taxon>Cucujiformia</taxon>
        <taxon>Chrysomeloidea</taxon>
        <taxon>Chrysomelidae</taxon>
        <taxon>Bruchinae</taxon>
        <taxon>Bruchini</taxon>
        <taxon>Callosobruchus</taxon>
    </lineage>
</organism>
<dbReference type="AlphaFoldDB" id="A0A653CK77"/>
<accession>A0A653CK77</accession>
<evidence type="ECO:0000313" key="1">
    <source>
        <dbReference type="EMBL" id="VEN48318.1"/>
    </source>
</evidence>
<dbReference type="Proteomes" id="UP000410492">
    <property type="component" value="Unassembled WGS sequence"/>
</dbReference>
<evidence type="ECO:0000313" key="2">
    <source>
        <dbReference type="Proteomes" id="UP000410492"/>
    </source>
</evidence>
<dbReference type="EMBL" id="CAACVG010008067">
    <property type="protein sequence ID" value="VEN48318.1"/>
    <property type="molecule type" value="Genomic_DNA"/>
</dbReference>
<sequence length="94" mass="10855">MTPKVQTKEDDIVVEHRIMKVNYRKVLQSLKENIAVESLGVARIRHPSLISNLVKGSEENWKHITNYMTRVSNGRKSKIVFLRTGTAIAHRKQM</sequence>